<feature type="compositionally biased region" description="Basic residues" evidence="10">
    <location>
        <begin position="132"/>
        <end position="141"/>
    </location>
</feature>
<feature type="region of interest" description="Disordered" evidence="10">
    <location>
        <begin position="342"/>
        <end position="365"/>
    </location>
</feature>
<comment type="PTM">
    <text evidence="9">Phosphorylated in response to DNA damage.</text>
</comment>
<dbReference type="AlphaFoldDB" id="A0A9W4NCU6"/>
<evidence type="ECO:0000256" key="10">
    <source>
        <dbReference type="SAM" id="MobiDB-lite"/>
    </source>
</evidence>
<dbReference type="GO" id="GO:0006281">
    <property type="term" value="P:DNA repair"/>
    <property type="evidence" value="ECO:0007669"/>
    <property type="project" value="UniProtKB-UniRule"/>
</dbReference>
<feature type="compositionally biased region" description="Low complexity" evidence="10">
    <location>
        <begin position="557"/>
        <end position="566"/>
    </location>
</feature>
<dbReference type="OrthoDB" id="10047078at2759"/>
<dbReference type="GO" id="GO:0006260">
    <property type="term" value="P:DNA replication"/>
    <property type="evidence" value="ECO:0007669"/>
    <property type="project" value="InterPro"/>
</dbReference>
<name>A0A9W4NCU6_9EURO</name>
<dbReference type="GO" id="GO:0017108">
    <property type="term" value="F:5'-flap endonuclease activity"/>
    <property type="evidence" value="ECO:0007669"/>
    <property type="project" value="InterPro"/>
</dbReference>
<dbReference type="Proteomes" id="UP001152592">
    <property type="component" value="Unassembled WGS sequence"/>
</dbReference>
<evidence type="ECO:0000313" key="12">
    <source>
        <dbReference type="Proteomes" id="UP001152592"/>
    </source>
</evidence>
<feature type="compositionally biased region" description="Polar residues" evidence="10">
    <location>
        <begin position="675"/>
        <end position="693"/>
    </location>
</feature>
<evidence type="ECO:0000256" key="7">
    <source>
        <dbReference type="ARBA" id="ARBA00023242"/>
    </source>
</evidence>
<comment type="subcellular location">
    <subcellularLocation>
        <location evidence="1 9">Nucleus</location>
    </subcellularLocation>
</comment>
<keyword evidence="7 9" id="KW-0539">Nucleus</keyword>
<gene>
    <name evidence="9" type="primary">SLX4</name>
    <name evidence="11" type="ORF">PSALAMII_LOCUS2708</name>
</gene>
<sequence>MANTADVIILSSSPNPPRSPGPVAQHEIKAPDTFPRSTTPTPAPAAKAKPAKPATRSRYFATPSAADKNNENAKQPRTRVSRKAAPPNSDDQSIASKPHQKAKRSTNKPVSIGPGDPPVEDAGTNANTPKQSKGRPRKTAKSKAPANMTLAGKVTKTSGDPPPKNASKRTKKTTKTDTESLGDCTEIPASEESNALMKDEVLHLDEALRRRVDWTPPRETPCGDIAVMCDENSQDEGGAGPNGTLGFGKSLSDYNYIGNAFNPRDLIQKSTSEAPTKRRRIDLVDPLVQSSLNGKPDSFDQALGQDQSVAGKAKKTTNSKPKKFTTLTARMTAQYAIYDDQEDEPAAEWAPEVKTTKSRRSKAKEAAQDPRFTILSPEAAVEFVNDQDLVFGTCSQLEREDSPQTMREMQQAIRASEILAYSEGIRDPPNSPGAMQGPTVRSVSKLTGTRNLWCVASRDTEGSLVQAKAQNVIDLTDQVESPQKDLEKVNAKSRQTLPDNWFEHAFADIDPTPEKKALPSTMIKDSSASVQQAQVSLPSHAPALAPASDVKGIATESTKGTGSGSTEAVNHQTVGPKVPSMPNYAGFTDAELSKQVSTFGFKAVRGRKKMIELLQQCWESKHGSSIPVCDNINQSGLGKTPIPQSAEVPKLTSSSKHMTKTRPPVATTIVEDSNETNITVSQARTSIQTSPQRQTRDKSATSNSTSFLDIEEIQDSEEETTPSPSHVQKHHNEISLRNKAAKGVIKHSSNILTKTPPQRPTKRKVVSSKPSATKKVSSTSSTCKAISRVSKSSERVCLADISTQITKAVRMQPRSSSLGSRIHPTWHEKILMYDPIVLEDFTAWLNTEGLGLAGEDFEVGTASVREWCESKGICCCWKKNASW</sequence>
<evidence type="ECO:0000256" key="3">
    <source>
        <dbReference type="ARBA" id="ARBA00022553"/>
    </source>
</evidence>
<accession>A0A9W4NCU6</accession>
<protein>
    <recommendedName>
        <fullName evidence="8 9">Structure-specific endonuclease subunit SLX4</fullName>
    </recommendedName>
</protein>
<evidence type="ECO:0000256" key="2">
    <source>
        <dbReference type="ARBA" id="ARBA00006661"/>
    </source>
</evidence>
<feature type="region of interest" description="Disordered" evidence="10">
    <location>
        <begin position="554"/>
        <end position="577"/>
    </location>
</feature>
<dbReference type="GO" id="GO:0006310">
    <property type="term" value="P:DNA recombination"/>
    <property type="evidence" value="ECO:0007669"/>
    <property type="project" value="UniProtKB-UniRule"/>
</dbReference>
<dbReference type="InterPro" id="IPR018574">
    <property type="entry name" value="Structure-sp_endonuc_su_Slx4"/>
</dbReference>
<evidence type="ECO:0000256" key="4">
    <source>
        <dbReference type="ARBA" id="ARBA00022763"/>
    </source>
</evidence>
<reference evidence="11" key="1">
    <citation type="submission" date="2021-07" db="EMBL/GenBank/DDBJ databases">
        <authorList>
            <person name="Branca A.L. A."/>
        </authorList>
    </citation>
    <scope>NUCLEOTIDE SEQUENCE</scope>
</reference>
<comment type="caution">
    <text evidence="11">The sequence shown here is derived from an EMBL/GenBank/DDBJ whole genome shotgun (WGS) entry which is preliminary data.</text>
</comment>
<feature type="compositionally biased region" description="Polar residues" evidence="10">
    <location>
        <begin position="747"/>
        <end position="756"/>
    </location>
</feature>
<feature type="region of interest" description="Disordered" evidence="10">
    <location>
        <begin position="637"/>
        <end position="780"/>
    </location>
</feature>
<feature type="compositionally biased region" description="Low complexity" evidence="10">
    <location>
        <begin position="767"/>
        <end position="780"/>
    </location>
</feature>
<dbReference type="EMBL" id="CAJVPD010000111">
    <property type="protein sequence ID" value="CAG8337021.1"/>
    <property type="molecule type" value="Genomic_DNA"/>
</dbReference>
<feature type="region of interest" description="Disordered" evidence="10">
    <location>
        <begin position="1"/>
        <end position="192"/>
    </location>
</feature>
<dbReference type="Pfam" id="PF09494">
    <property type="entry name" value="Slx4"/>
    <property type="match status" value="1"/>
</dbReference>
<keyword evidence="3 9" id="KW-0597">Phosphoprotein</keyword>
<dbReference type="CDD" id="cd22999">
    <property type="entry name" value="SAP_SLX4"/>
    <property type="match status" value="1"/>
</dbReference>
<organism evidence="11 12">
    <name type="scientific">Penicillium salamii</name>
    <dbReference type="NCBI Taxonomy" id="1612424"/>
    <lineage>
        <taxon>Eukaryota</taxon>
        <taxon>Fungi</taxon>
        <taxon>Dikarya</taxon>
        <taxon>Ascomycota</taxon>
        <taxon>Pezizomycotina</taxon>
        <taxon>Eurotiomycetes</taxon>
        <taxon>Eurotiomycetidae</taxon>
        <taxon>Eurotiales</taxon>
        <taxon>Aspergillaceae</taxon>
        <taxon>Penicillium</taxon>
    </lineage>
</organism>
<evidence type="ECO:0000256" key="6">
    <source>
        <dbReference type="ARBA" id="ARBA00023204"/>
    </source>
</evidence>
<evidence type="ECO:0000313" key="11">
    <source>
        <dbReference type="EMBL" id="CAG8337021.1"/>
    </source>
</evidence>
<keyword evidence="5 9" id="KW-0233">DNA recombination</keyword>
<keyword evidence="6 9" id="KW-0234">DNA repair</keyword>
<dbReference type="HAMAP" id="MF_03110">
    <property type="entry name" value="Endonuc_su_Slx4"/>
    <property type="match status" value="1"/>
</dbReference>
<comment type="function">
    <text evidence="9">Regulatory subunit of the SLX1-SLX4 structure-specific endonuclease that resolves DNA secondary structures generated during DNA repair and recombination. Has endonuclease activity towards branched DNA substrates, introducing single-strand cuts in duplex DNA close to junctions with ss-DNA.</text>
</comment>
<comment type="subunit">
    <text evidence="9">Forms a heterodimer with SLX1.</text>
</comment>
<evidence type="ECO:0000256" key="1">
    <source>
        <dbReference type="ARBA" id="ARBA00004123"/>
    </source>
</evidence>
<evidence type="ECO:0000256" key="5">
    <source>
        <dbReference type="ARBA" id="ARBA00023172"/>
    </source>
</evidence>
<dbReference type="InterPro" id="IPR027784">
    <property type="entry name" value="Slx4_ascomycetes"/>
</dbReference>
<feature type="compositionally biased region" description="Acidic residues" evidence="10">
    <location>
        <begin position="709"/>
        <end position="720"/>
    </location>
</feature>
<evidence type="ECO:0000256" key="9">
    <source>
        <dbReference type="HAMAP-Rule" id="MF_03110"/>
    </source>
</evidence>
<feature type="compositionally biased region" description="Low complexity" evidence="10">
    <location>
        <begin position="38"/>
        <end position="54"/>
    </location>
</feature>
<dbReference type="GO" id="GO:0033557">
    <property type="term" value="C:Slx1-Slx4 complex"/>
    <property type="evidence" value="ECO:0007669"/>
    <property type="project" value="UniProtKB-UniRule"/>
</dbReference>
<evidence type="ECO:0000256" key="8">
    <source>
        <dbReference type="ARBA" id="ARBA00029496"/>
    </source>
</evidence>
<comment type="similarity">
    <text evidence="2 9">Belongs to the SLX4 family.</text>
</comment>
<proteinExistence type="inferred from homology"/>
<keyword evidence="4 9" id="KW-0227">DNA damage</keyword>